<keyword evidence="6" id="KW-0238">DNA-binding</keyword>
<feature type="domain" description="C2H2-type" evidence="11">
    <location>
        <begin position="427"/>
        <end position="454"/>
    </location>
</feature>
<evidence type="ECO:0000256" key="6">
    <source>
        <dbReference type="ARBA" id="ARBA00023125"/>
    </source>
</evidence>
<evidence type="ECO:0000259" key="11">
    <source>
        <dbReference type="PROSITE" id="PS50157"/>
    </source>
</evidence>
<dbReference type="SMART" id="SM00355">
    <property type="entry name" value="ZnF_C2H2"/>
    <property type="match status" value="4"/>
</dbReference>
<evidence type="ECO:0000256" key="10">
    <source>
        <dbReference type="SAM" id="MobiDB-lite"/>
    </source>
</evidence>
<feature type="region of interest" description="Disordered" evidence="10">
    <location>
        <begin position="255"/>
        <end position="274"/>
    </location>
</feature>
<keyword evidence="7" id="KW-0539">Nucleus</keyword>
<keyword evidence="3" id="KW-0677">Repeat</keyword>
<protein>
    <recommendedName>
        <fullName evidence="11">C2H2-type domain-containing protein</fullName>
    </recommendedName>
</protein>
<dbReference type="InterPro" id="IPR050527">
    <property type="entry name" value="Snail/Krueppel_Znf"/>
</dbReference>
<dbReference type="InterPro" id="IPR013087">
    <property type="entry name" value="Znf_C2H2_type"/>
</dbReference>
<sequence length="732" mass="83026">MTNNNEYIFENTNNPHSLEENEFNFVYSSSDEISERNKYPRNPPDINEYIFENTNNNPQSIEENEFNFVYSNINTLSERNKYPRITPGGHCCQNCGKTYRYSRGQDSLGSEAHDPTIRASCYFLVLEQRFLLRGYLMMNYNPVNVEGLYICLKLPRLRFRRDGSILYRSMVIVSGNIRLMTKIEVVLLAEVIASSGRVEPHRFRLAADRVLSRQLAGRRRAVSCLCRRVEVRASVFVLLIIMGVAAEVITSSDPVEPHSFPAGSGSSPEQSVGRKLRSVSCTSWKGEVRARALVLEFIRGGETTLVDHLTGQDSELAGLSLKSEPIKPLDPRIALTKYEYSRVCDFKMEATLLEERPTAVTQGDIWDGDRQNWSTLVSLKLQNGATAKIRRRPCDYVDNMTNKHWLATGNSYLKCYGEENGNYSPRYACNRCGKVYKWEASLKSHQRLSCKPEAWGSQIRSLMGPGQEMVVTLAHARLASSGPPVYSGMLLMPCRNRDSKPWTGWSVTRGEVISNLIVKDEDIKKPMSPNKSPRSSHMKGSFPCERCGRTYIRKDSLQRHLQWECGKEPTFQCPFCPQKCKRKAHQIRHIRRQHKDMLNAFSDFIGVRTVNNSPRSRALREMGWDAWSAAHPSVPTLLLGNFHRVGPMLTNIGSESPKNFVCPRCDRAYKLKSSLRNHEKGQHSPPPMMSYNTNSNTKARALTSTLQMAQLTERSLQPTVCSGLDPRPAGND</sequence>
<keyword evidence="5" id="KW-0862">Zinc</keyword>
<dbReference type="PANTHER" id="PTHR24388:SF54">
    <property type="entry name" value="PROTEIN ESCARGOT"/>
    <property type="match status" value="1"/>
</dbReference>
<dbReference type="GO" id="GO:0008270">
    <property type="term" value="F:zinc ion binding"/>
    <property type="evidence" value="ECO:0007669"/>
    <property type="project" value="UniProtKB-KW"/>
</dbReference>
<comment type="subcellular location">
    <subcellularLocation>
        <location evidence="1">Nucleus</location>
    </subcellularLocation>
</comment>
<dbReference type="GO" id="GO:0000981">
    <property type="term" value="F:DNA-binding transcription factor activity, RNA polymerase II-specific"/>
    <property type="evidence" value="ECO:0007669"/>
    <property type="project" value="TreeGrafter"/>
</dbReference>
<keyword evidence="2" id="KW-0479">Metal-binding</keyword>
<evidence type="ECO:0000256" key="2">
    <source>
        <dbReference type="ARBA" id="ARBA00022723"/>
    </source>
</evidence>
<dbReference type="EMBL" id="OA564304">
    <property type="protein sequence ID" value="CAD7193740.1"/>
    <property type="molecule type" value="Genomic_DNA"/>
</dbReference>
<evidence type="ECO:0000313" key="12">
    <source>
        <dbReference type="EMBL" id="CAD7193740.1"/>
    </source>
</evidence>
<name>A0A7R8Z6I6_TIMDO</name>
<evidence type="ECO:0000256" key="8">
    <source>
        <dbReference type="ARBA" id="ARBA00037948"/>
    </source>
</evidence>
<keyword evidence="4 9" id="KW-0863">Zinc-finger</keyword>
<proteinExistence type="inferred from homology"/>
<dbReference type="InterPro" id="IPR036236">
    <property type="entry name" value="Znf_C2H2_sf"/>
</dbReference>
<reference evidence="12" key="1">
    <citation type="submission" date="2020-11" db="EMBL/GenBank/DDBJ databases">
        <authorList>
            <person name="Tran Van P."/>
        </authorList>
    </citation>
    <scope>NUCLEOTIDE SEQUENCE</scope>
</reference>
<dbReference type="GO" id="GO:0005634">
    <property type="term" value="C:nucleus"/>
    <property type="evidence" value="ECO:0007669"/>
    <property type="project" value="UniProtKB-SubCell"/>
</dbReference>
<evidence type="ECO:0000256" key="9">
    <source>
        <dbReference type="PROSITE-ProRule" id="PRU00042"/>
    </source>
</evidence>
<feature type="domain" description="C2H2-type" evidence="11">
    <location>
        <begin position="660"/>
        <end position="688"/>
    </location>
</feature>
<dbReference type="GO" id="GO:0000978">
    <property type="term" value="F:RNA polymerase II cis-regulatory region sequence-specific DNA binding"/>
    <property type="evidence" value="ECO:0007669"/>
    <property type="project" value="TreeGrafter"/>
</dbReference>
<dbReference type="PROSITE" id="PS00028">
    <property type="entry name" value="ZINC_FINGER_C2H2_1"/>
    <property type="match status" value="2"/>
</dbReference>
<dbReference type="Gene3D" id="3.30.160.60">
    <property type="entry name" value="Classic Zinc Finger"/>
    <property type="match status" value="1"/>
</dbReference>
<organism evidence="12">
    <name type="scientific">Timema douglasi</name>
    <name type="common">Walking stick</name>
    <dbReference type="NCBI Taxonomy" id="61478"/>
    <lineage>
        <taxon>Eukaryota</taxon>
        <taxon>Metazoa</taxon>
        <taxon>Ecdysozoa</taxon>
        <taxon>Arthropoda</taxon>
        <taxon>Hexapoda</taxon>
        <taxon>Insecta</taxon>
        <taxon>Pterygota</taxon>
        <taxon>Neoptera</taxon>
        <taxon>Polyneoptera</taxon>
        <taxon>Phasmatodea</taxon>
        <taxon>Timematodea</taxon>
        <taxon>Timematoidea</taxon>
        <taxon>Timematidae</taxon>
        <taxon>Timema</taxon>
    </lineage>
</organism>
<accession>A0A7R8Z6I6</accession>
<dbReference type="PROSITE" id="PS50157">
    <property type="entry name" value="ZINC_FINGER_C2H2_2"/>
    <property type="match status" value="3"/>
</dbReference>
<evidence type="ECO:0000256" key="3">
    <source>
        <dbReference type="ARBA" id="ARBA00022737"/>
    </source>
</evidence>
<dbReference type="Pfam" id="PF00096">
    <property type="entry name" value="zf-C2H2"/>
    <property type="match status" value="2"/>
</dbReference>
<gene>
    <name evidence="12" type="ORF">TDIB3V08_LOCUS181</name>
</gene>
<feature type="region of interest" description="Disordered" evidence="10">
    <location>
        <begin position="674"/>
        <end position="694"/>
    </location>
</feature>
<feature type="domain" description="C2H2-type" evidence="11">
    <location>
        <begin position="542"/>
        <end position="569"/>
    </location>
</feature>
<comment type="similarity">
    <text evidence="8">Belongs to the snail C2H2-type zinc-finger protein family.</text>
</comment>
<evidence type="ECO:0000256" key="7">
    <source>
        <dbReference type="ARBA" id="ARBA00023242"/>
    </source>
</evidence>
<dbReference type="AlphaFoldDB" id="A0A7R8Z6I6"/>
<dbReference type="SUPFAM" id="SSF57667">
    <property type="entry name" value="beta-beta-alpha zinc fingers"/>
    <property type="match status" value="1"/>
</dbReference>
<evidence type="ECO:0000256" key="1">
    <source>
        <dbReference type="ARBA" id="ARBA00004123"/>
    </source>
</evidence>
<feature type="region of interest" description="Disordered" evidence="10">
    <location>
        <begin position="713"/>
        <end position="732"/>
    </location>
</feature>
<dbReference type="PANTHER" id="PTHR24388">
    <property type="entry name" value="ZINC FINGER PROTEIN"/>
    <property type="match status" value="1"/>
</dbReference>
<evidence type="ECO:0000256" key="4">
    <source>
        <dbReference type="ARBA" id="ARBA00022771"/>
    </source>
</evidence>
<evidence type="ECO:0000256" key="5">
    <source>
        <dbReference type="ARBA" id="ARBA00022833"/>
    </source>
</evidence>